<dbReference type="PANTHER" id="PTHR21523:SF38">
    <property type="entry name" value="MLT-TEN (MLT-10) RELATED"/>
    <property type="match status" value="1"/>
</dbReference>
<gene>
    <name evidence="2" type="ORF">GCK32_013902</name>
</gene>
<reference evidence="2 3" key="1">
    <citation type="submission" date="2019-10" db="EMBL/GenBank/DDBJ databases">
        <title>Assembly and Annotation for the nematode Trichostrongylus colubriformis.</title>
        <authorList>
            <person name="Martin J."/>
        </authorList>
    </citation>
    <scope>NUCLEOTIDE SEQUENCE [LARGE SCALE GENOMIC DNA]</scope>
    <source>
        <strain evidence="2">G859</strain>
        <tissue evidence="2">Whole worm</tissue>
    </source>
</reference>
<organism evidence="2 3">
    <name type="scientific">Trichostrongylus colubriformis</name>
    <name type="common">Black scour worm</name>
    <dbReference type="NCBI Taxonomy" id="6319"/>
    <lineage>
        <taxon>Eukaryota</taxon>
        <taxon>Metazoa</taxon>
        <taxon>Ecdysozoa</taxon>
        <taxon>Nematoda</taxon>
        <taxon>Chromadorea</taxon>
        <taxon>Rhabditida</taxon>
        <taxon>Rhabditina</taxon>
        <taxon>Rhabditomorpha</taxon>
        <taxon>Strongyloidea</taxon>
        <taxon>Trichostrongylidae</taxon>
        <taxon>Trichostrongylus</taxon>
    </lineage>
</organism>
<sequence>MTNFSGIISPHIRSSEYASIIVLSPNILSPRIQSEEKMLVEILSPHILGGSHSHEEETKEVSEIGARSPLDHEHGKNGEPIDDHDHEHEHDHG</sequence>
<name>A0AAN8G3E0_TRICO</name>
<evidence type="ECO:0000313" key="2">
    <source>
        <dbReference type="EMBL" id="KAK5985430.1"/>
    </source>
</evidence>
<dbReference type="EMBL" id="WIXE01001754">
    <property type="protein sequence ID" value="KAK5985430.1"/>
    <property type="molecule type" value="Genomic_DNA"/>
</dbReference>
<feature type="region of interest" description="Disordered" evidence="1">
    <location>
        <begin position="47"/>
        <end position="93"/>
    </location>
</feature>
<accession>A0AAN8G3E0</accession>
<dbReference type="AlphaFoldDB" id="A0AAN8G3E0"/>
<feature type="compositionally biased region" description="Basic and acidic residues" evidence="1">
    <location>
        <begin position="52"/>
        <end position="62"/>
    </location>
</feature>
<feature type="compositionally biased region" description="Basic and acidic residues" evidence="1">
    <location>
        <begin position="69"/>
        <end position="93"/>
    </location>
</feature>
<comment type="caution">
    <text evidence="2">The sequence shown here is derived from an EMBL/GenBank/DDBJ whole genome shotgun (WGS) entry which is preliminary data.</text>
</comment>
<protein>
    <submittedName>
        <fullName evidence="2">Uncharacterized protein</fullName>
    </submittedName>
</protein>
<evidence type="ECO:0000313" key="3">
    <source>
        <dbReference type="Proteomes" id="UP001331761"/>
    </source>
</evidence>
<evidence type="ECO:0000256" key="1">
    <source>
        <dbReference type="SAM" id="MobiDB-lite"/>
    </source>
</evidence>
<keyword evidence="3" id="KW-1185">Reference proteome</keyword>
<dbReference type="PANTHER" id="PTHR21523">
    <property type="match status" value="1"/>
</dbReference>
<dbReference type="Proteomes" id="UP001331761">
    <property type="component" value="Unassembled WGS sequence"/>
</dbReference>
<proteinExistence type="predicted"/>